<dbReference type="Pfam" id="PF02932">
    <property type="entry name" value="Neur_chan_memb"/>
    <property type="match status" value="1"/>
</dbReference>
<dbReference type="GO" id="GO:0005254">
    <property type="term" value="F:chloride channel activity"/>
    <property type="evidence" value="ECO:0007669"/>
    <property type="project" value="UniProtKB-ARBA"/>
</dbReference>
<dbReference type="PRINTS" id="PR00252">
    <property type="entry name" value="NRIONCHANNEL"/>
</dbReference>
<gene>
    <name evidence="14" type="ORF">LNINA_LOCUS4943</name>
</gene>
<keyword evidence="15" id="KW-1185">Reference proteome</keyword>
<feature type="transmembrane region" description="Helical" evidence="11">
    <location>
        <begin position="256"/>
        <end position="274"/>
    </location>
</feature>
<dbReference type="InterPro" id="IPR006202">
    <property type="entry name" value="Neur_chan_lig-bd"/>
</dbReference>
<evidence type="ECO:0000256" key="1">
    <source>
        <dbReference type="ARBA" id="ARBA00004141"/>
    </source>
</evidence>
<evidence type="ECO:0000313" key="15">
    <source>
        <dbReference type="Proteomes" id="UP001497472"/>
    </source>
</evidence>
<evidence type="ECO:0000259" key="13">
    <source>
        <dbReference type="Pfam" id="PF02932"/>
    </source>
</evidence>
<reference evidence="14 15" key="1">
    <citation type="submission" date="2023-11" db="EMBL/GenBank/DDBJ databases">
        <authorList>
            <person name="Okamura Y."/>
        </authorList>
    </citation>
    <scope>NUCLEOTIDE SEQUENCE [LARGE SCALE GENOMIC DNA]</scope>
</reference>
<dbReference type="AlphaFoldDB" id="A0AAV1J9J2"/>
<keyword evidence="10 11" id="KW-0407">Ion channel</keyword>
<keyword evidence="4" id="KW-1003">Cell membrane</keyword>
<evidence type="ECO:0000256" key="2">
    <source>
        <dbReference type="ARBA" id="ARBA00004236"/>
    </source>
</evidence>
<feature type="domain" description="Neurotransmitter-gated ion-channel transmembrane" evidence="13">
    <location>
        <begin position="256"/>
        <end position="386"/>
    </location>
</feature>
<feature type="transmembrane region" description="Helical" evidence="11">
    <location>
        <begin position="313"/>
        <end position="336"/>
    </location>
</feature>
<dbReference type="PROSITE" id="PS00236">
    <property type="entry name" value="NEUROTR_ION_CHANNEL"/>
    <property type="match status" value="1"/>
</dbReference>
<evidence type="ECO:0000313" key="14">
    <source>
        <dbReference type="EMBL" id="CAK1545267.1"/>
    </source>
</evidence>
<evidence type="ECO:0000256" key="6">
    <source>
        <dbReference type="ARBA" id="ARBA00022729"/>
    </source>
</evidence>
<comment type="caution">
    <text evidence="14">The sequence shown here is derived from an EMBL/GenBank/DDBJ whole genome shotgun (WGS) entry which is preliminary data.</text>
</comment>
<evidence type="ECO:0000256" key="7">
    <source>
        <dbReference type="ARBA" id="ARBA00022989"/>
    </source>
</evidence>
<keyword evidence="5 11" id="KW-0812">Transmembrane</keyword>
<dbReference type="InterPro" id="IPR006029">
    <property type="entry name" value="Neurotrans-gated_channel_TM"/>
</dbReference>
<feature type="signal peptide" evidence="11">
    <location>
        <begin position="1"/>
        <end position="18"/>
    </location>
</feature>
<dbReference type="InterPro" id="IPR006201">
    <property type="entry name" value="Neur_channel"/>
</dbReference>
<proteinExistence type="inferred from homology"/>
<comment type="subcellular location">
    <subcellularLocation>
        <location evidence="2">Cell membrane</location>
    </subcellularLocation>
    <subcellularLocation>
        <location evidence="1">Membrane</location>
        <topology evidence="1">Multi-pass membrane protein</topology>
    </subcellularLocation>
</comment>
<dbReference type="Gene3D" id="1.20.58.390">
    <property type="entry name" value="Neurotransmitter-gated ion-channel transmembrane domain"/>
    <property type="match status" value="1"/>
</dbReference>
<dbReference type="InterPro" id="IPR038050">
    <property type="entry name" value="Neuro_actylchol_rec"/>
</dbReference>
<protein>
    <recommendedName>
        <fullName evidence="16">Glycine receptor subunit alpha-4-like</fullName>
    </recommendedName>
</protein>
<dbReference type="PANTHER" id="PTHR18945">
    <property type="entry name" value="NEUROTRANSMITTER GATED ION CHANNEL"/>
    <property type="match status" value="1"/>
</dbReference>
<dbReference type="GO" id="GO:0004888">
    <property type="term" value="F:transmembrane signaling receptor activity"/>
    <property type="evidence" value="ECO:0007669"/>
    <property type="project" value="InterPro"/>
</dbReference>
<dbReference type="InterPro" id="IPR036719">
    <property type="entry name" value="Neuro-gated_channel_TM_sf"/>
</dbReference>
<keyword evidence="6 11" id="KW-0732">Signal</keyword>
<dbReference type="GO" id="GO:0005230">
    <property type="term" value="F:extracellular ligand-gated monoatomic ion channel activity"/>
    <property type="evidence" value="ECO:0007669"/>
    <property type="project" value="InterPro"/>
</dbReference>
<dbReference type="GO" id="GO:0005886">
    <property type="term" value="C:plasma membrane"/>
    <property type="evidence" value="ECO:0007669"/>
    <property type="project" value="UniProtKB-SubCell"/>
</dbReference>
<dbReference type="InterPro" id="IPR036734">
    <property type="entry name" value="Neur_chan_lig-bd_sf"/>
</dbReference>
<evidence type="ECO:0000256" key="5">
    <source>
        <dbReference type="ARBA" id="ARBA00022692"/>
    </source>
</evidence>
<keyword evidence="7 11" id="KW-1133">Transmembrane helix</keyword>
<dbReference type="Pfam" id="PF02931">
    <property type="entry name" value="Neur_chan_LBD"/>
    <property type="match status" value="1"/>
</dbReference>
<feature type="domain" description="Neurotransmitter-gated ion-channel ligand-binding" evidence="12">
    <location>
        <begin position="42"/>
        <end position="225"/>
    </location>
</feature>
<dbReference type="Proteomes" id="UP001497472">
    <property type="component" value="Unassembled WGS sequence"/>
</dbReference>
<evidence type="ECO:0000256" key="10">
    <source>
        <dbReference type="ARBA" id="ARBA00023303"/>
    </source>
</evidence>
<dbReference type="SUPFAM" id="SSF63712">
    <property type="entry name" value="Nicotinic receptor ligand binding domain-like"/>
    <property type="match status" value="1"/>
</dbReference>
<evidence type="ECO:0000256" key="3">
    <source>
        <dbReference type="ARBA" id="ARBA00022448"/>
    </source>
</evidence>
<evidence type="ECO:0000256" key="4">
    <source>
        <dbReference type="ARBA" id="ARBA00022475"/>
    </source>
</evidence>
<evidence type="ECO:0000256" key="11">
    <source>
        <dbReference type="RuleBase" id="RU000687"/>
    </source>
</evidence>
<dbReference type="PRINTS" id="PR00253">
    <property type="entry name" value="GABAARECEPTR"/>
</dbReference>
<evidence type="ECO:0000256" key="8">
    <source>
        <dbReference type="ARBA" id="ARBA00023065"/>
    </source>
</evidence>
<keyword evidence="9 11" id="KW-0472">Membrane</keyword>
<evidence type="ECO:0000259" key="12">
    <source>
        <dbReference type="Pfam" id="PF02931"/>
    </source>
</evidence>
<keyword evidence="3 11" id="KW-0813">Transport</keyword>
<name>A0AAV1J9J2_9NEOP</name>
<feature type="chain" id="PRO_5043089879" description="Glycine receptor subunit alpha-4-like" evidence="11">
    <location>
        <begin position="19"/>
        <end position="481"/>
    </location>
</feature>
<dbReference type="InterPro" id="IPR006028">
    <property type="entry name" value="GABAA/Glycine_rcpt"/>
</dbReference>
<keyword evidence="8 11" id="KW-0406">Ion transport</keyword>
<evidence type="ECO:0008006" key="16">
    <source>
        <dbReference type="Google" id="ProtNLM"/>
    </source>
</evidence>
<dbReference type="InterPro" id="IPR018000">
    <property type="entry name" value="Neurotransmitter_ion_chnl_CS"/>
</dbReference>
<organism evidence="14 15">
    <name type="scientific">Leptosia nina</name>
    <dbReference type="NCBI Taxonomy" id="320188"/>
    <lineage>
        <taxon>Eukaryota</taxon>
        <taxon>Metazoa</taxon>
        <taxon>Ecdysozoa</taxon>
        <taxon>Arthropoda</taxon>
        <taxon>Hexapoda</taxon>
        <taxon>Insecta</taxon>
        <taxon>Pterygota</taxon>
        <taxon>Neoptera</taxon>
        <taxon>Endopterygota</taxon>
        <taxon>Lepidoptera</taxon>
        <taxon>Glossata</taxon>
        <taxon>Ditrysia</taxon>
        <taxon>Papilionoidea</taxon>
        <taxon>Pieridae</taxon>
        <taxon>Pierinae</taxon>
        <taxon>Leptosia</taxon>
    </lineage>
</organism>
<dbReference type="SUPFAM" id="SSF90112">
    <property type="entry name" value="Neurotransmitter-gated ion-channel transmembrane pore"/>
    <property type="match status" value="1"/>
</dbReference>
<accession>A0AAV1J9J2</accession>
<dbReference type="GO" id="GO:0099095">
    <property type="term" value="F:ligand-gated monoatomic anion channel activity"/>
    <property type="evidence" value="ECO:0007669"/>
    <property type="project" value="UniProtKB-ARBA"/>
</dbReference>
<feature type="transmembrane region" description="Helical" evidence="11">
    <location>
        <begin position="281"/>
        <end position="301"/>
    </location>
</feature>
<dbReference type="Gene3D" id="2.70.170.10">
    <property type="entry name" value="Neurotransmitter-gated ion-channel ligand-binding domain"/>
    <property type="match status" value="1"/>
</dbReference>
<evidence type="ECO:0000256" key="9">
    <source>
        <dbReference type="ARBA" id="ARBA00023136"/>
    </source>
</evidence>
<dbReference type="EMBL" id="CAVLEF010000006">
    <property type="protein sequence ID" value="CAK1545267.1"/>
    <property type="molecule type" value="Genomic_DNA"/>
</dbReference>
<comment type="similarity">
    <text evidence="11">Belongs to the ligand-gated ion channel (TC 1.A.9) family.</text>
</comment>
<feature type="transmembrane region" description="Helical" evidence="11">
    <location>
        <begin position="447"/>
        <end position="465"/>
    </location>
</feature>
<sequence>MWALLMTLAGLVANGGGASFSPNRELLECASQILYMDQYAYQLPTNYSRNIPPGKNTTVYIGINVNRVSGVDENREEITLDVFLQVSWEEMRLNVPPGMPFIDLPWEFRQLIWTPDLYIWQLQTMRILSVLQEMASLRLYANRTVSVSIGATITIKCEMDFVLYPLDVQNCAIDFSSYTFTDKYTTEDVRFEWREVAPWFGIAGEQRHEFRLPKYVVTFVTDKSNHIRNFGEGEHSAARLQIKLSRELRGYLLESYLPSSLFVIISWGSFCVIPEIVPGRMVLLVTTLLSLVTMFDTVSTNSPDALELKCIEVWLISCTLFVFLALLEYFVVLFGIRYDKSWSKRRQDLRRAASAAQLAPPLHMNHSQRLSTPVTGTPQGGVFSPQLSVEDEGLKQQFSHQTIQRDSPILEAMASSGVASGFWARVCSFTDKGVMFCGAQHGALDRYALFVFPMCFILFTVIYWTTYLSEAHRAMHSAHHG</sequence>